<evidence type="ECO:0000313" key="2">
    <source>
        <dbReference type="Proteomes" id="UP000006228"/>
    </source>
</evidence>
<gene>
    <name evidence="1" type="ORF">VISI1226_20650</name>
</gene>
<dbReference type="EMBL" id="AEVT01000002">
    <property type="protein sequence ID" value="EGA72390.1"/>
    <property type="molecule type" value="Genomic_DNA"/>
</dbReference>
<dbReference type="eggNOG" id="ENOG5032W57">
    <property type="taxonomic scope" value="Bacteria"/>
</dbReference>
<dbReference type="OrthoDB" id="7868987at2"/>
<dbReference type="GeneID" id="95567355"/>
<protein>
    <submittedName>
        <fullName evidence="1">Putative RlfB protein, possibly associated with lytic replication</fullName>
    </submittedName>
</protein>
<reference evidence="1 2" key="1">
    <citation type="journal article" date="2012" name="Int. J. Syst. Evol. Microbiol.">
        <title>Vibrio caribbeanicus sp. nov., isolated from the marine sponge Scleritoderma cyanea.</title>
        <authorList>
            <person name="Hoffmann M."/>
            <person name="Monday S.R."/>
            <person name="Allard M.W."/>
            <person name="Strain E.A."/>
            <person name="Whittaker P."/>
            <person name="Naum M."/>
            <person name="McCarthy P.J."/>
            <person name="Lopez J.V."/>
            <person name="Fischer M."/>
            <person name="Brown E.W."/>
        </authorList>
    </citation>
    <scope>NUCLEOTIDE SEQUENCE [LARGE SCALE GENOMIC DNA]</scope>
    <source>
        <strain evidence="2">DSMZ 21326</strain>
    </source>
</reference>
<dbReference type="RefSeq" id="WP_008072531.1">
    <property type="nucleotide sequence ID" value="NZ_AEVT01000002.1"/>
</dbReference>
<accession>E8M104</accession>
<sequence length="180" mass="21649">MLNEPIDLTRIDATRIIDSLYDIFDRDFVSNPTYLANTIYVDPQSERKEQGKELSFWHLTTRKDSTVEWVNGRKVVTEGERYPDFQRASRLEWIKQILTNHDDECIKMFFYKEKAGKKPIRLYLWAEVYDFVVILQKLGNSSSFLVTSFYIDHDRKRRDFQKRYDAYIDNSTGLANYRWF</sequence>
<name>E8M104_PHOS4</name>
<evidence type="ECO:0000313" key="1">
    <source>
        <dbReference type="EMBL" id="EGA72390.1"/>
    </source>
</evidence>
<proteinExistence type="predicted"/>
<dbReference type="AlphaFoldDB" id="E8M104"/>
<dbReference type="Proteomes" id="UP000006228">
    <property type="component" value="Unassembled WGS sequence"/>
</dbReference>
<comment type="caution">
    <text evidence="1">The sequence shown here is derived from an EMBL/GenBank/DDBJ whole genome shotgun (WGS) entry which is preliminary data.</text>
</comment>
<organism evidence="1 2">
    <name type="scientific">Vibrio sinaloensis DSM 21326</name>
    <dbReference type="NCBI Taxonomy" id="945550"/>
    <lineage>
        <taxon>Bacteria</taxon>
        <taxon>Pseudomonadati</taxon>
        <taxon>Pseudomonadota</taxon>
        <taxon>Gammaproteobacteria</taxon>
        <taxon>Vibrionales</taxon>
        <taxon>Vibrionaceae</taxon>
        <taxon>Vibrio</taxon>
        <taxon>Vibrio oreintalis group</taxon>
    </lineage>
</organism>